<gene>
    <name evidence="1" type="ORF">S01H1_48821</name>
</gene>
<evidence type="ECO:0000313" key="1">
    <source>
        <dbReference type="EMBL" id="GAG17303.1"/>
    </source>
</evidence>
<dbReference type="AlphaFoldDB" id="X0VXY5"/>
<reference evidence="1" key="1">
    <citation type="journal article" date="2014" name="Front. Microbiol.">
        <title>High frequency of phylogenetically diverse reductive dehalogenase-homologous genes in deep subseafloor sedimentary metagenomes.</title>
        <authorList>
            <person name="Kawai M."/>
            <person name="Futagami T."/>
            <person name="Toyoda A."/>
            <person name="Takaki Y."/>
            <person name="Nishi S."/>
            <person name="Hori S."/>
            <person name="Arai W."/>
            <person name="Tsubouchi T."/>
            <person name="Morono Y."/>
            <person name="Uchiyama I."/>
            <person name="Ito T."/>
            <person name="Fujiyama A."/>
            <person name="Inagaki F."/>
            <person name="Takami H."/>
        </authorList>
    </citation>
    <scope>NUCLEOTIDE SEQUENCE</scope>
    <source>
        <strain evidence="1">Expedition CK06-06</strain>
    </source>
</reference>
<organism evidence="1">
    <name type="scientific">marine sediment metagenome</name>
    <dbReference type="NCBI Taxonomy" id="412755"/>
    <lineage>
        <taxon>unclassified sequences</taxon>
        <taxon>metagenomes</taxon>
        <taxon>ecological metagenomes</taxon>
    </lineage>
</organism>
<name>X0VXY5_9ZZZZ</name>
<proteinExistence type="predicted"/>
<dbReference type="EMBL" id="BARS01031363">
    <property type="protein sequence ID" value="GAG17303.1"/>
    <property type="molecule type" value="Genomic_DNA"/>
</dbReference>
<sequence>FCKLLRKKGYEAYYYHGNACSIVTVGAFGPSAVITGSDGLTYYSSEVLALQREELLKYNLLNGSVYRVRDEGVSVPVPSRLVEIPHRREHERW</sequence>
<feature type="non-terminal residue" evidence="1">
    <location>
        <position position="1"/>
    </location>
</feature>
<accession>X0VXY5</accession>
<protein>
    <submittedName>
        <fullName evidence="1">Uncharacterized protein</fullName>
    </submittedName>
</protein>
<comment type="caution">
    <text evidence="1">The sequence shown here is derived from an EMBL/GenBank/DDBJ whole genome shotgun (WGS) entry which is preliminary data.</text>
</comment>